<proteinExistence type="predicted"/>
<organism evidence="1 2">
    <name type="scientific">Prevotella corporis</name>
    <dbReference type="NCBI Taxonomy" id="28128"/>
    <lineage>
        <taxon>Bacteria</taxon>
        <taxon>Pseudomonadati</taxon>
        <taxon>Bacteroidota</taxon>
        <taxon>Bacteroidia</taxon>
        <taxon>Bacteroidales</taxon>
        <taxon>Prevotellaceae</taxon>
        <taxon>Prevotella</taxon>
    </lineage>
</organism>
<dbReference type="Proteomes" id="UP000070533">
    <property type="component" value="Unassembled WGS sequence"/>
</dbReference>
<gene>
    <name evidence="1" type="ORF">HMPREF3226_02354</name>
</gene>
<evidence type="ECO:0000313" key="1">
    <source>
        <dbReference type="EMBL" id="KXA33703.1"/>
    </source>
</evidence>
<sequence length="44" mass="5137">MNCIHSCKAFGILYMQYVTYNQPNKKNHDIGPNDIPVFRYSAPF</sequence>
<protein>
    <submittedName>
        <fullName evidence="1">Uncharacterized protein</fullName>
    </submittedName>
</protein>
<dbReference type="EMBL" id="LRQG01000217">
    <property type="protein sequence ID" value="KXA33703.1"/>
    <property type="molecule type" value="Genomic_DNA"/>
</dbReference>
<accession>A0A133PW84</accession>
<name>A0A133PW84_9BACT</name>
<keyword evidence="2" id="KW-1185">Reference proteome</keyword>
<reference evidence="2" key="1">
    <citation type="submission" date="2016-01" db="EMBL/GenBank/DDBJ databases">
        <authorList>
            <person name="Mitreva M."/>
            <person name="Pepin K.H."/>
            <person name="Mihindukulasuriya K.A."/>
            <person name="Fulton R."/>
            <person name="Fronick C."/>
            <person name="O'Laughlin M."/>
            <person name="Miner T."/>
            <person name="Herter B."/>
            <person name="Rosa B.A."/>
            <person name="Cordes M."/>
            <person name="Tomlinson C."/>
            <person name="Wollam A."/>
            <person name="Palsikar V.B."/>
            <person name="Mardis E.R."/>
            <person name="Wilson R.K."/>
        </authorList>
    </citation>
    <scope>NUCLEOTIDE SEQUENCE [LARGE SCALE GENOMIC DNA]</scope>
    <source>
        <strain evidence="2">MJR7716</strain>
    </source>
</reference>
<evidence type="ECO:0000313" key="2">
    <source>
        <dbReference type="Proteomes" id="UP000070533"/>
    </source>
</evidence>
<dbReference type="AlphaFoldDB" id="A0A133PW84"/>
<comment type="caution">
    <text evidence="1">The sequence shown here is derived from an EMBL/GenBank/DDBJ whole genome shotgun (WGS) entry which is preliminary data.</text>
</comment>